<reference evidence="2" key="1">
    <citation type="journal article" date="2024" name="Front. Bioeng. Biotechnol.">
        <title>Genome-scale model development and genomic sequencing of the oleaginous clade Lipomyces.</title>
        <authorList>
            <person name="Czajka J.J."/>
            <person name="Han Y."/>
            <person name="Kim J."/>
            <person name="Mondo S.J."/>
            <person name="Hofstad B.A."/>
            <person name="Robles A."/>
            <person name="Haridas S."/>
            <person name="Riley R."/>
            <person name="LaButti K."/>
            <person name="Pangilinan J."/>
            <person name="Andreopoulos W."/>
            <person name="Lipzen A."/>
            <person name="Yan J."/>
            <person name="Wang M."/>
            <person name="Ng V."/>
            <person name="Grigoriev I.V."/>
            <person name="Spatafora J.W."/>
            <person name="Magnuson J.K."/>
            <person name="Baker S.E."/>
            <person name="Pomraning K.R."/>
        </authorList>
    </citation>
    <scope>NUCLEOTIDE SEQUENCE [LARGE SCALE GENOMIC DNA]</scope>
    <source>
        <strain evidence="2">CBS 10300</strain>
    </source>
</reference>
<comment type="caution">
    <text evidence="1">The sequence shown here is derived from an EMBL/GenBank/DDBJ whole genome shotgun (WGS) entry which is preliminary data.</text>
</comment>
<dbReference type="Proteomes" id="UP001489719">
    <property type="component" value="Unassembled WGS sequence"/>
</dbReference>
<evidence type="ECO:0000313" key="1">
    <source>
        <dbReference type="EMBL" id="KAK9321717.1"/>
    </source>
</evidence>
<evidence type="ECO:0000313" key="2">
    <source>
        <dbReference type="Proteomes" id="UP001489719"/>
    </source>
</evidence>
<keyword evidence="2" id="KW-1185">Reference proteome</keyword>
<gene>
    <name evidence="1" type="ORF">V1517DRAFT_368232</name>
</gene>
<name>A0ACC3TLI8_9ASCO</name>
<proteinExistence type="predicted"/>
<protein>
    <submittedName>
        <fullName evidence="1">Uncharacterized protein</fullName>
    </submittedName>
</protein>
<dbReference type="EMBL" id="MU970092">
    <property type="protein sequence ID" value="KAK9321717.1"/>
    <property type="molecule type" value="Genomic_DNA"/>
</dbReference>
<organism evidence="1 2">
    <name type="scientific">Lipomyces orientalis</name>
    <dbReference type="NCBI Taxonomy" id="1233043"/>
    <lineage>
        <taxon>Eukaryota</taxon>
        <taxon>Fungi</taxon>
        <taxon>Dikarya</taxon>
        <taxon>Ascomycota</taxon>
        <taxon>Saccharomycotina</taxon>
        <taxon>Lipomycetes</taxon>
        <taxon>Lipomycetales</taxon>
        <taxon>Lipomycetaceae</taxon>
        <taxon>Lipomyces</taxon>
    </lineage>
</organism>
<sequence length="600" mass="65290">MAPNHAAVQSAGPVLEHHTSPPLAIAPRLKTESPEDTAGINCIRPSKEWVLPPRPKPGRKPSMDTPPTKRKAQNRAAQRAFRERRAARVVELEERLLELESEKEEKESHLTSTLMRISAENQELKSVTDELKQQIELFKQFQAQQATMAAAGRGIQMPVAMAVAQQQPAHHLVSPAPSPGSNDQTYSSEILDHALNEHLPVDGRSTATPASTMTPTISTQYQYASPSAGTVPIRRPLKKQRQESTSSSQSTVSSPQTVSSDSPPSYTHRPSFQVTTHLSPLHTDEREKDSGHSDKCGLCHSDGNCLCSDIGIQPATDIFPKRPPSSVPPGTAETNSKRRKGEREEDLEMDFTHAFQTTKIKRNRGGYLQQQHEHQNRLRREEYDFNDSSGFTSVFSSDRPGMKTNVRVADPCGFCSSDTPCLCAEAAAAEANNSTMMESQIMEDGMSTTLPPLRNDPRSRNVSQNKLHTLHPEPINDVTVAASAAPASNFAPGTCEACQRDPMQTLFCTSLASKQQNTGESGGCGNCNQPGGCCGGSSSSANRDTAFIPCSAAYRTLSRHKGFKAVELPSLVGKLSTKGGQVEVASVASILRELDRRLYN</sequence>
<accession>A0ACC3TLI8</accession>